<protein>
    <submittedName>
        <fullName evidence="1">Uncharacterized protein</fullName>
    </submittedName>
</protein>
<organism evidence="1 2">
    <name type="scientific">Haliea salexigens</name>
    <dbReference type="NCBI Taxonomy" id="287487"/>
    <lineage>
        <taxon>Bacteria</taxon>
        <taxon>Pseudomonadati</taxon>
        <taxon>Pseudomonadota</taxon>
        <taxon>Gammaproteobacteria</taxon>
        <taxon>Cellvibrionales</taxon>
        <taxon>Halieaceae</taxon>
        <taxon>Haliea</taxon>
    </lineage>
</organism>
<accession>A0A3C1KLH6</accession>
<proteinExistence type="predicted"/>
<evidence type="ECO:0000313" key="2">
    <source>
        <dbReference type="Proteomes" id="UP000259273"/>
    </source>
</evidence>
<sequence length="79" mass="9017">MAQESHVRPSQSDWPLVLSQVSVSAMIREGFEEYEDSGENERELQPVSWHLKSLATEIDAVVPTLPQPKEDTGRNMVWH</sequence>
<comment type="caution">
    <text evidence="1">The sequence shown here is derived from an EMBL/GenBank/DDBJ whole genome shotgun (WGS) entry which is preliminary data.</text>
</comment>
<gene>
    <name evidence="1" type="ORF">DCP75_06215</name>
</gene>
<dbReference type="EMBL" id="DMND01000085">
    <property type="protein sequence ID" value="HAN27303.1"/>
    <property type="molecule type" value="Genomic_DNA"/>
</dbReference>
<name>A0A3C1KLH6_9GAMM</name>
<reference evidence="1 2" key="1">
    <citation type="journal article" date="2018" name="Nat. Biotechnol.">
        <title>A standardized bacterial taxonomy based on genome phylogeny substantially revises the tree of life.</title>
        <authorList>
            <person name="Parks D.H."/>
            <person name="Chuvochina M."/>
            <person name="Waite D.W."/>
            <person name="Rinke C."/>
            <person name="Skarshewski A."/>
            <person name="Chaumeil P.A."/>
            <person name="Hugenholtz P."/>
        </authorList>
    </citation>
    <scope>NUCLEOTIDE SEQUENCE [LARGE SCALE GENOMIC DNA]</scope>
    <source>
        <strain evidence="1">UBA9158</strain>
    </source>
</reference>
<dbReference type="Proteomes" id="UP000259273">
    <property type="component" value="Unassembled WGS sequence"/>
</dbReference>
<dbReference type="AlphaFoldDB" id="A0A3C1KLH6"/>
<evidence type="ECO:0000313" key="1">
    <source>
        <dbReference type="EMBL" id="HAN27303.1"/>
    </source>
</evidence>